<name>A0ABX3MUG8_9RHOB</name>
<feature type="region of interest" description="Disordered" evidence="4">
    <location>
        <begin position="247"/>
        <end position="291"/>
    </location>
</feature>
<proteinExistence type="predicted"/>
<evidence type="ECO:0000256" key="4">
    <source>
        <dbReference type="SAM" id="MobiDB-lite"/>
    </source>
</evidence>
<dbReference type="CDD" id="cd00038">
    <property type="entry name" value="CAP_ED"/>
    <property type="match status" value="1"/>
</dbReference>
<dbReference type="SMART" id="SM00100">
    <property type="entry name" value="cNMP"/>
    <property type="match status" value="1"/>
</dbReference>
<organism evidence="7 8">
    <name type="scientific">Thioclava sediminum</name>
    <dbReference type="NCBI Taxonomy" id="1915319"/>
    <lineage>
        <taxon>Bacteria</taxon>
        <taxon>Pseudomonadati</taxon>
        <taxon>Pseudomonadota</taxon>
        <taxon>Alphaproteobacteria</taxon>
        <taxon>Rhodobacterales</taxon>
        <taxon>Paracoccaceae</taxon>
        <taxon>Thioclava</taxon>
    </lineage>
</organism>
<dbReference type="PANTHER" id="PTHR24567:SF28">
    <property type="entry name" value="LISTERIOLYSIN REGULATORY PROTEIN"/>
    <property type="match status" value="1"/>
</dbReference>
<evidence type="ECO:0000313" key="8">
    <source>
        <dbReference type="Proteomes" id="UP000190787"/>
    </source>
</evidence>
<protein>
    <recommendedName>
        <fullName evidence="9">Crp/Fnr family transcriptional regulator</fullName>
    </recommendedName>
</protein>
<gene>
    <name evidence="7" type="ORF">BMI91_12580</name>
</gene>
<dbReference type="SUPFAM" id="SSF51206">
    <property type="entry name" value="cAMP-binding domain-like"/>
    <property type="match status" value="1"/>
</dbReference>
<evidence type="ECO:0000256" key="3">
    <source>
        <dbReference type="ARBA" id="ARBA00023163"/>
    </source>
</evidence>
<evidence type="ECO:0000259" key="6">
    <source>
        <dbReference type="PROSITE" id="PS51063"/>
    </source>
</evidence>
<dbReference type="InterPro" id="IPR018490">
    <property type="entry name" value="cNMP-bd_dom_sf"/>
</dbReference>
<comment type="caution">
    <text evidence="7">The sequence shown here is derived from an EMBL/GenBank/DDBJ whole genome shotgun (WGS) entry which is preliminary data.</text>
</comment>
<evidence type="ECO:0000256" key="1">
    <source>
        <dbReference type="ARBA" id="ARBA00023015"/>
    </source>
</evidence>
<accession>A0ABX3MUG8</accession>
<dbReference type="Gene3D" id="1.10.10.10">
    <property type="entry name" value="Winged helix-like DNA-binding domain superfamily/Winged helix DNA-binding domain"/>
    <property type="match status" value="1"/>
</dbReference>
<keyword evidence="8" id="KW-1185">Reference proteome</keyword>
<keyword evidence="3" id="KW-0804">Transcription</keyword>
<dbReference type="InterPro" id="IPR014710">
    <property type="entry name" value="RmlC-like_jellyroll"/>
</dbReference>
<dbReference type="PROSITE" id="PS51063">
    <property type="entry name" value="HTH_CRP_2"/>
    <property type="match status" value="1"/>
</dbReference>
<evidence type="ECO:0000259" key="5">
    <source>
        <dbReference type="PROSITE" id="PS50042"/>
    </source>
</evidence>
<dbReference type="Gene3D" id="2.60.120.10">
    <property type="entry name" value="Jelly Rolls"/>
    <property type="match status" value="1"/>
</dbReference>
<dbReference type="Pfam" id="PF13545">
    <property type="entry name" value="HTH_Crp_2"/>
    <property type="match status" value="1"/>
</dbReference>
<evidence type="ECO:0008006" key="9">
    <source>
        <dbReference type="Google" id="ProtNLM"/>
    </source>
</evidence>
<dbReference type="Proteomes" id="UP000190787">
    <property type="component" value="Unassembled WGS sequence"/>
</dbReference>
<dbReference type="InterPro" id="IPR036390">
    <property type="entry name" value="WH_DNA-bd_sf"/>
</dbReference>
<feature type="domain" description="Cyclic nucleotide-binding" evidence="5">
    <location>
        <begin position="25"/>
        <end position="95"/>
    </location>
</feature>
<dbReference type="InterPro" id="IPR000595">
    <property type="entry name" value="cNMP-bd_dom"/>
</dbReference>
<sequence>MFNTQAIRPQVDAKCEDCIARQTGLCSAFESEALLDFAHRSYRETYHQGAEIAAQGEVAERVGIVASGLVKVVVLTEGGDEYVLQILRAGHLIGDPDREVNGFSSEAATDTAICWMARQTWHNFLQTHPQIFRGCLSALNRQFEELQLSVVKMRGRSTVQRLALWLIEQLPGAPDGSTPQIRIVLTRRDLASLLDMTVETLCRALHQIEERGAIRLLAPDHLEVRDLGRLRRLAKYQNERIGAALAEPGPAPRLSQREAWSRGGKAPVSKLGSEGHAPGRTPDFATRGGQR</sequence>
<feature type="domain" description="HTH crp-type" evidence="6">
    <location>
        <begin position="156"/>
        <end position="228"/>
    </location>
</feature>
<dbReference type="Pfam" id="PF00027">
    <property type="entry name" value="cNMP_binding"/>
    <property type="match status" value="1"/>
</dbReference>
<dbReference type="InterPro" id="IPR036388">
    <property type="entry name" value="WH-like_DNA-bd_sf"/>
</dbReference>
<dbReference type="SMART" id="SM00419">
    <property type="entry name" value="HTH_CRP"/>
    <property type="match status" value="1"/>
</dbReference>
<reference evidence="7 8" key="1">
    <citation type="submission" date="2016-11" db="EMBL/GenBank/DDBJ databases">
        <title>A multilocus sequence analysis scheme for characterization of bacteria in the genus Thioclava.</title>
        <authorList>
            <person name="Liu Y."/>
            <person name="Shao Z."/>
        </authorList>
    </citation>
    <scope>NUCLEOTIDE SEQUENCE [LARGE SCALE GENOMIC DNA]</scope>
    <source>
        <strain evidence="7 8">TAW-CT134</strain>
    </source>
</reference>
<keyword evidence="2" id="KW-0238">DNA-binding</keyword>
<dbReference type="RefSeq" id="WP_158522150.1">
    <property type="nucleotide sequence ID" value="NZ_MPZV01000003.1"/>
</dbReference>
<dbReference type="PROSITE" id="PS50042">
    <property type="entry name" value="CNMP_BINDING_3"/>
    <property type="match status" value="1"/>
</dbReference>
<evidence type="ECO:0000256" key="2">
    <source>
        <dbReference type="ARBA" id="ARBA00023125"/>
    </source>
</evidence>
<dbReference type="SUPFAM" id="SSF46785">
    <property type="entry name" value="Winged helix' DNA-binding domain"/>
    <property type="match status" value="1"/>
</dbReference>
<dbReference type="PANTHER" id="PTHR24567">
    <property type="entry name" value="CRP FAMILY TRANSCRIPTIONAL REGULATORY PROTEIN"/>
    <property type="match status" value="1"/>
</dbReference>
<evidence type="ECO:0000313" key="7">
    <source>
        <dbReference type="EMBL" id="OOY23340.1"/>
    </source>
</evidence>
<dbReference type="EMBL" id="MPZV01000003">
    <property type="protein sequence ID" value="OOY23340.1"/>
    <property type="molecule type" value="Genomic_DNA"/>
</dbReference>
<keyword evidence="1" id="KW-0805">Transcription regulation</keyword>
<dbReference type="InterPro" id="IPR050397">
    <property type="entry name" value="Env_Response_Regulators"/>
</dbReference>
<dbReference type="InterPro" id="IPR012318">
    <property type="entry name" value="HTH_CRP"/>
</dbReference>